<dbReference type="SUPFAM" id="SSF57667">
    <property type="entry name" value="beta-beta-alpha zinc fingers"/>
    <property type="match status" value="1"/>
</dbReference>
<dbReference type="PANTHER" id="PTHR47287">
    <property type="entry name" value="C2H2 AND C2HC ZINC FINGERS SUPERFAMILY PROTEIN"/>
    <property type="match status" value="1"/>
</dbReference>
<dbReference type="PROSITE" id="PS50157">
    <property type="entry name" value="ZINC_FINGER_C2H2_2"/>
    <property type="match status" value="1"/>
</dbReference>
<dbReference type="GO" id="GO:0008270">
    <property type="term" value="F:zinc ion binding"/>
    <property type="evidence" value="ECO:0007669"/>
    <property type="project" value="UniProtKB-KW"/>
</dbReference>
<dbReference type="GO" id="GO:0009788">
    <property type="term" value="P:negative regulation of abscisic acid-activated signaling pathway"/>
    <property type="evidence" value="ECO:0007669"/>
    <property type="project" value="InterPro"/>
</dbReference>
<dbReference type="Gene3D" id="3.30.160.60">
    <property type="entry name" value="Classic Zinc Finger"/>
    <property type="match status" value="1"/>
</dbReference>
<feature type="compositionally biased region" description="Polar residues" evidence="7">
    <location>
        <begin position="85"/>
        <end position="94"/>
    </location>
</feature>
<evidence type="ECO:0000256" key="5">
    <source>
        <dbReference type="ARBA" id="ARBA00023242"/>
    </source>
</evidence>
<evidence type="ECO:0000256" key="4">
    <source>
        <dbReference type="ARBA" id="ARBA00022833"/>
    </source>
</evidence>
<evidence type="ECO:0000313" key="9">
    <source>
        <dbReference type="EMBL" id="PIA28644.1"/>
    </source>
</evidence>
<keyword evidence="3 6" id="KW-0863">Zinc-finger</keyword>
<gene>
    <name evidence="9" type="ORF">AQUCO_06800070v1</name>
</gene>
<evidence type="ECO:0000256" key="7">
    <source>
        <dbReference type="SAM" id="MobiDB-lite"/>
    </source>
</evidence>
<keyword evidence="5" id="KW-0539">Nucleus</keyword>
<dbReference type="PANTHER" id="PTHR47287:SF15">
    <property type="entry name" value="ZINC FINGER PROTEIN 3-LIKE"/>
    <property type="match status" value="1"/>
</dbReference>
<evidence type="ECO:0000259" key="8">
    <source>
        <dbReference type="PROSITE" id="PS50157"/>
    </source>
</evidence>
<dbReference type="InterPro" id="IPR044246">
    <property type="entry name" value="ZFP3-like"/>
</dbReference>
<proteinExistence type="predicted"/>
<evidence type="ECO:0000256" key="3">
    <source>
        <dbReference type="ARBA" id="ARBA00022771"/>
    </source>
</evidence>
<name>A0A2G5CBJ4_AQUCA</name>
<protein>
    <recommendedName>
        <fullName evidence="8">C2H2-type domain-containing protein</fullName>
    </recommendedName>
</protein>
<accession>A0A2G5CBJ4</accession>
<dbReference type="OrthoDB" id="1933825at2759"/>
<keyword evidence="4" id="KW-0862">Zinc</keyword>
<evidence type="ECO:0000313" key="10">
    <source>
        <dbReference type="Proteomes" id="UP000230069"/>
    </source>
</evidence>
<dbReference type="GO" id="GO:0005634">
    <property type="term" value="C:nucleus"/>
    <property type="evidence" value="ECO:0007669"/>
    <property type="project" value="UniProtKB-SubCell"/>
</dbReference>
<feature type="compositionally biased region" description="Low complexity" evidence="7">
    <location>
        <begin position="26"/>
        <end position="36"/>
    </location>
</feature>
<evidence type="ECO:0000256" key="2">
    <source>
        <dbReference type="ARBA" id="ARBA00022723"/>
    </source>
</evidence>
<comment type="subcellular location">
    <subcellularLocation>
        <location evidence="1">Nucleus</location>
    </subcellularLocation>
</comment>
<dbReference type="InParanoid" id="A0A2G5CBJ4"/>
<dbReference type="Proteomes" id="UP000230069">
    <property type="component" value="Unassembled WGS sequence"/>
</dbReference>
<keyword evidence="2" id="KW-0479">Metal-binding</keyword>
<dbReference type="PROSITE" id="PS00028">
    <property type="entry name" value="ZINC_FINGER_C2H2_1"/>
    <property type="match status" value="1"/>
</dbReference>
<keyword evidence="10" id="KW-1185">Reference proteome</keyword>
<dbReference type="STRING" id="218851.A0A2G5CBJ4"/>
<reference evidence="9 10" key="1">
    <citation type="submission" date="2017-09" db="EMBL/GenBank/DDBJ databases">
        <title>WGS assembly of Aquilegia coerulea Goldsmith.</title>
        <authorList>
            <person name="Hodges S."/>
            <person name="Kramer E."/>
            <person name="Nordborg M."/>
            <person name="Tomkins J."/>
            <person name="Borevitz J."/>
            <person name="Derieg N."/>
            <person name="Yan J."/>
            <person name="Mihaltcheva S."/>
            <person name="Hayes R.D."/>
            <person name="Rokhsar D."/>
        </authorList>
    </citation>
    <scope>NUCLEOTIDE SEQUENCE [LARGE SCALE GENOMIC DNA]</scope>
    <source>
        <strain evidence="10">cv. Goldsmith</strain>
    </source>
</reference>
<dbReference type="AlphaFoldDB" id="A0A2G5CBJ4"/>
<feature type="region of interest" description="Disordered" evidence="7">
    <location>
        <begin position="24"/>
        <end position="43"/>
    </location>
</feature>
<feature type="domain" description="C2H2-type" evidence="8">
    <location>
        <begin position="48"/>
        <end position="75"/>
    </location>
</feature>
<feature type="region of interest" description="Disordered" evidence="7">
    <location>
        <begin position="85"/>
        <end position="113"/>
    </location>
</feature>
<dbReference type="InterPro" id="IPR036236">
    <property type="entry name" value="Znf_C2H2_sf"/>
</dbReference>
<dbReference type="InterPro" id="IPR013087">
    <property type="entry name" value="Znf_C2H2_type"/>
</dbReference>
<dbReference type="EMBL" id="KZ305085">
    <property type="protein sequence ID" value="PIA28644.1"/>
    <property type="molecule type" value="Genomic_DNA"/>
</dbReference>
<evidence type="ECO:0000256" key="1">
    <source>
        <dbReference type="ARBA" id="ARBA00004123"/>
    </source>
</evidence>
<evidence type="ECO:0000256" key="6">
    <source>
        <dbReference type="PROSITE-ProRule" id="PRU00042"/>
    </source>
</evidence>
<organism evidence="9 10">
    <name type="scientific">Aquilegia coerulea</name>
    <name type="common">Rocky mountain columbine</name>
    <dbReference type="NCBI Taxonomy" id="218851"/>
    <lineage>
        <taxon>Eukaryota</taxon>
        <taxon>Viridiplantae</taxon>
        <taxon>Streptophyta</taxon>
        <taxon>Embryophyta</taxon>
        <taxon>Tracheophyta</taxon>
        <taxon>Spermatophyta</taxon>
        <taxon>Magnoliopsida</taxon>
        <taxon>Ranunculales</taxon>
        <taxon>Ranunculaceae</taxon>
        <taxon>Thalictroideae</taxon>
        <taxon>Aquilegia</taxon>
    </lineage>
</organism>
<sequence>MDFHPYSSLDLNIPNQELNLELVLEPSSSSSSSPPSSLGPSQHEPRIFSCNYCQRKFHSSQALGGHQNAHKLERTLAKRNRDLSSSIRQHGGSNHRSRSDTDDSNHIGQVQSSNIYQRHVARFENETNYGTRREMNYGLVLERENSWGHNYRSENVNKEDFNQHIDLSLKL</sequence>